<evidence type="ECO:0000256" key="4">
    <source>
        <dbReference type="RuleBase" id="RU362118"/>
    </source>
</evidence>
<keyword evidence="6" id="KW-1185">Reference proteome</keyword>
<dbReference type="PANTHER" id="PTHR11808:SF89">
    <property type="entry name" value="METHIONINE GAMMA-LYASE"/>
    <property type="match status" value="1"/>
</dbReference>
<sequence>MARRAAGCKREIFGRCGTSPIVAAGALWHPVSNMLQQNVRKGTPLMKRTLMRPHGMPDSASTPVVTPLMPSVVYASETPDRLDDQYEGRAKGYTYAREGHPNADVLARRIDALESAPLPGITVGSGMAAVTAVLLGLCKSGDHVVGGDQLYGRSLRMMRDDLPRLGIETSLADPTDVDAMAGALRPNTRLVLIEVVSNPTLRIADVVGIAELCRERGVLLVVDNTFTTPRAVQPFALGADVVLHSVTKLLAGHSDVTLGWVAARDEAHAKAIYDFAVTTGMTPSPFDCWLAERGLMSFDLRFDRAEATAARLADHLAKQPGVTRVLFPTRTDHPDYPRTQSLLHGHGCNMVSFELEGGRAAANAFTAGADQIAFAPTLGDVGTTLSHPASSSHRALTPEGRAALGISEGFFRVSVGLEDPDALIAAFDAGLAAVSKSR</sequence>
<evidence type="ECO:0000256" key="3">
    <source>
        <dbReference type="PIRSR" id="PIRSR001434-2"/>
    </source>
</evidence>
<comment type="similarity">
    <text evidence="4">Belongs to the trans-sulfuration enzymes family.</text>
</comment>
<protein>
    <submittedName>
        <fullName evidence="5">Cystathionine gamma-synthase</fullName>
    </submittedName>
</protein>
<dbReference type="InterPro" id="IPR015424">
    <property type="entry name" value="PyrdxlP-dep_Trfase"/>
</dbReference>
<dbReference type="Proteomes" id="UP000184221">
    <property type="component" value="Unassembled WGS sequence"/>
</dbReference>
<dbReference type="AlphaFoldDB" id="A0A1M5QSX4"/>
<dbReference type="PANTHER" id="PTHR11808">
    <property type="entry name" value="TRANS-SULFURATION ENZYME FAMILY MEMBER"/>
    <property type="match status" value="1"/>
</dbReference>
<evidence type="ECO:0000256" key="2">
    <source>
        <dbReference type="ARBA" id="ARBA00022898"/>
    </source>
</evidence>
<evidence type="ECO:0000256" key="1">
    <source>
        <dbReference type="ARBA" id="ARBA00001933"/>
    </source>
</evidence>
<gene>
    <name evidence="5" type="ORF">SAMN05443551_1477</name>
</gene>
<proteinExistence type="inferred from homology"/>
<evidence type="ECO:0000313" key="5">
    <source>
        <dbReference type="EMBL" id="SHH17001.1"/>
    </source>
</evidence>
<comment type="cofactor">
    <cofactor evidence="1 4">
        <name>pyridoxal 5'-phosphate</name>
        <dbReference type="ChEBI" id="CHEBI:597326"/>
    </cofactor>
</comment>
<dbReference type="GO" id="GO:0030170">
    <property type="term" value="F:pyridoxal phosphate binding"/>
    <property type="evidence" value="ECO:0007669"/>
    <property type="project" value="InterPro"/>
</dbReference>
<keyword evidence="2 3" id="KW-0663">Pyridoxal phosphate</keyword>
<dbReference type="SUPFAM" id="SSF53383">
    <property type="entry name" value="PLP-dependent transferases"/>
    <property type="match status" value="1"/>
</dbReference>
<dbReference type="InterPro" id="IPR000277">
    <property type="entry name" value="Cys/Met-Metab_PyrdxlP-dep_enz"/>
</dbReference>
<evidence type="ECO:0000313" key="6">
    <source>
        <dbReference type="Proteomes" id="UP000184221"/>
    </source>
</evidence>
<dbReference type="InterPro" id="IPR015422">
    <property type="entry name" value="PyrdxlP-dep_Trfase_small"/>
</dbReference>
<reference evidence="5 6" key="1">
    <citation type="submission" date="2016-11" db="EMBL/GenBank/DDBJ databases">
        <authorList>
            <person name="Jaros S."/>
            <person name="Januszkiewicz K."/>
            <person name="Wedrychowicz H."/>
        </authorList>
    </citation>
    <scope>NUCLEOTIDE SEQUENCE [LARGE SCALE GENOMIC DNA]</scope>
    <source>
        <strain evidence="5 6">DSM 29431</strain>
    </source>
</reference>
<dbReference type="GO" id="GO:0005737">
    <property type="term" value="C:cytoplasm"/>
    <property type="evidence" value="ECO:0007669"/>
    <property type="project" value="TreeGrafter"/>
</dbReference>
<dbReference type="EMBL" id="FQXC01000002">
    <property type="protein sequence ID" value="SHH17001.1"/>
    <property type="molecule type" value="Genomic_DNA"/>
</dbReference>
<dbReference type="STRING" id="996342.SAMN05443551_1477"/>
<organism evidence="5 6">
    <name type="scientific">Marivita hallyeonensis</name>
    <dbReference type="NCBI Taxonomy" id="996342"/>
    <lineage>
        <taxon>Bacteria</taxon>
        <taxon>Pseudomonadati</taxon>
        <taxon>Pseudomonadota</taxon>
        <taxon>Alphaproteobacteria</taxon>
        <taxon>Rhodobacterales</taxon>
        <taxon>Roseobacteraceae</taxon>
        <taxon>Marivita</taxon>
    </lineage>
</organism>
<dbReference type="InterPro" id="IPR015421">
    <property type="entry name" value="PyrdxlP-dep_Trfase_major"/>
</dbReference>
<dbReference type="GO" id="GO:0016846">
    <property type="term" value="F:carbon-sulfur lyase activity"/>
    <property type="evidence" value="ECO:0007669"/>
    <property type="project" value="TreeGrafter"/>
</dbReference>
<name>A0A1M5QSX4_9RHOB</name>
<dbReference type="Pfam" id="PF01053">
    <property type="entry name" value="Cys_Met_Meta_PP"/>
    <property type="match status" value="1"/>
</dbReference>
<dbReference type="PIRSF" id="PIRSF001434">
    <property type="entry name" value="CGS"/>
    <property type="match status" value="1"/>
</dbReference>
<dbReference type="Gene3D" id="3.90.1150.10">
    <property type="entry name" value="Aspartate Aminotransferase, domain 1"/>
    <property type="match status" value="1"/>
</dbReference>
<dbReference type="GO" id="GO:0019346">
    <property type="term" value="P:transsulfuration"/>
    <property type="evidence" value="ECO:0007669"/>
    <property type="project" value="InterPro"/>
</dbReference>
<dbReference type="FunFam" id="3.40.640.10:FF:000046">
    <property type="entry name" value="Cystathionine gamma-lyase"/>
    <property type="match status" value="1"/>
</dbReference>
<accession>A0A1M5QSX4</accession>
<feature type="modified residue" description="N6-(pyridoxal phosphate)lysine" evidence="3">
    <location>
        <position position="248"/>
    </location>
</feature>
<dbReference type="Gene3D" id="3.40.640.10">
    <property type="entry name" value="Type I PLP-dependent aspartate aminotransferase-like (Major domain)"/>
    <property type="match status" value="1"/>
</dbReference>